<sequence>MKRISSFTLALTMIFMLLSTAVHAAIPQSLMPENAAGNDNPLIASISFDNQLHNDADPENPLKATGTYSYVDGIMPGTKALHLESGSGNYVGTTKSLPFGEDSFTVSFWYKGDTNQNSVLLSNKDFSNGSNAGWAIYTSARSVKMNLGFPNASVKNISFGRNTFDASDWRYVTFVVDRDKLLASLYIDGYKMDDTPIRRGALDTSNPLNIGCDGLGNRCGNSFDIADLKIWKGAVSSDVIQANYNSYGGNNVDLQALTGKLAEADAIIAGGLGNGFSETDFDSLKKVAAMANTVATTQQQKFYTQETINYYERELDNAIFIYQKSNKTLTPADLNMTVNSDPEISSNPAAIERVESDMRKAMSVFPQADVMVMPGDITGGNNANEYVWMGLMTDVYNKLKNEGLFDTTKLYMVKGNHDMNGSENLIPVGTAGAWNESTNTYDNDFYNSAYRVKIKGYNLIGFDANINSESTVGKAKNYLNQIKSEPDYDPTKPIFVMSHYPISGTVWGSAWSSAASNNFGQFLSGNDFSQVFYMSGHTQYDPTDERSLYQGAATFLDSGATSYSSYIDGGPYGGYIEGAYINYKTTPRILNFLEVYGPKLIIKQYNVSTNEFVGTPRVVRVGEGKDAFTYSKNNIKELIAPKFDEGITVDSLTSNEVTFTIKQATDNVRGLEYNVQLINRQTGEVDKSFNSLSLPLDKPYDEYRQYKITGLMPTTSYLLRIFAADDMYNRSYQDVDITTPGAKLTGITAPPAVSANNGTAKTAAALGLPANVTIVTDGGNINASVNWDLSGVSYDPAIKTVQTFAVPGTVTLPFGVENPNNVSMTTSINVTVQAAGVPAGLLTLDKSQYLQGEAISMSYSGAAAHGKDWVGIYKAGAVPPGAGVSITWGYLKGGSGKVSLTNGLAPGMYDVLYMLNDGYEIVARKTFEVVQRVTLKSITAPAAIQGAANGTVKTAEALGLPSTVELVTDKGNKNAEVSWDVPAANYDPSLTIEQTFTVNGTVTLPVGVQNPDNVVLTTSVSVTVLPALTMPQSTLTGLQQAAVGQTFEITMGLAGVTQSVYQSVYAQDVTLHFDPAFVQFDLAASLNDGFQVIEQEETAPGQIRIMAASFGVDVPAQGDLLVFKFTAKTATQASHTTTISVDQVVIANGQGNEQKVTGASHEIQIMNPADKSLLNALIANAQTMYNAAAEGNGDGLYVTGAKVQLQSAIEAASAIANDPTVDQQQVDQAKSALEAAVQAFNAKKITADINGGGVTIGDLAIVAAVYGKESGQAGWNARADVNHDGKVNLIDLVIVAKAILK</sequence>
<evidence type="ECO:0000256" key="1">
    <source>
        <dbReference type="SAM" id="SignalP"/>
    </source>
</evidence>
<dbReference type="SUPFAM" id="SSF56300">
    <property type="entry name" value="Metallo-dependent phosphatases"/>
    <property type="match status" value="1"/>
</dbReference>
<dbReference type="InterPro" id="IPR008965">
    <property type="entry name" value="CBM2/CBM3_carb-bd_dom_sf"/>
</dbReference>
<comment type="caution">
    <text evidence="4">The sequence shown here is derived from an EMBL/GenBank/DDBJ whole genome shotgun (WGS) entry which is preliminary data.</text>
</comment>
<evidence type="ECO:0000259" key="2">
    <source>
        <dbReference type="Pfam" id="PF00149"/>
    </source>
</evidence>
<dbReference type="Pfam" id="PF00404">
    <property type="entry name" value="Dockerin_1"/>
    <property type="match status" value="1"/>
</dbReference>
<feature type="domain" description="Cohesin" evidence="3">
    <location>
        <begin position="1035"/>
        <end position="1165"/>
    </location>
</feature>
<dbReference type="Gene3D" id="3.60.21.10">
    <property type="match status" value="1"/>
</dbReference>
<keyword evidence="5" id="KW-1185">Reference proteome</keyword>
<evidence type="ECO:0008006" key="6">
    <source>
        <dbReference type="Google" id="ProtNLM"/>
    </source>
</evidence>
<dbReference type="OrthoDB" id="1645838at2"/>
<feature type="domain" description="Calcineurin-like phosphoesterase" evidence="2">
    <location>
        <begin position="366"/>
        <end position="538"/>
    </location>
</feature>
<dbReference type="GO" id="GO:0004553">
    <property type="term" value="F:hydrolase activity, hydrolyzing O-glycosyl compounds"/>
    <property type="evidence" value="ECO:0007669"/>
    <property type="project" value="InterPro"/>
</dbReference>
<feature type="signal peptide" evidence="1">
    <location>
        <begin position="1"/>
        <end position="24"/>
    </location>
</feature>
<dbReference type="GO" id="GO:0000272">
    <property type="term" value="P:polysaccharide catabolic process"/>
    <property type="evidence" value="ECO:0007669"/>
    <property type="project" value="InterPro"/>
</dbReference>
<dbReference type="InterPro" id="IPR004843">
    <property type="entry name" value="Calcineurin-like_PHP"/>
</dbReference>
<evidence type="ECO:0000259" key="3">
    <source>
        <dbReference type="Pfam" id="PF00963"/>
    </source>
</evidence>
<evidence type="ECO:0000313" key="4">
    <source>
        <dbReference type="EMBL" id="RAV22609.1"/>
    </source>
</evidence>
<dbReference type="Proteomes" id="UP000250369">
    <property type="component" value="Unassembled WGS sequence"/>
</dbReference>
<dbReference type="CDD" id="cd08547">
    <property type="entry name" value="Type_II_cohesin"/>
    <property type="match status" value="1"/>
</dbReference>
<dbReference type="SUPFAM" id="SSF49899">
    <property type="entry name" value="Concanavalin A-like lectins/glucanases"/>
    <property type="match status" value="1"/>
</dbReference>
<dbReference type="SUPFAM" id="SSF63446">
    <property type="entry name" value="Type I dockerin domain"/>
    <property type="match status" value="1"/>
</dbReference>
<dbReference type="Pfam" id="PF00963">
    <property type="entry name" value="Cohesin"/>
    <property type="match status" value="1"/>
</dbReference>
<dbReference type="InterPro" id="IPR036439">
    <property type="entry name" value="Dockerin_dom_sf"/>
</dbReference>
<dbReference type="GO" id="GO:0030246">
    <property type="term" value="F:carbohydrate binding"/>
    <property type="evidence" value="ECO:0007669"/>
    <property type="project" value="InterPro"/>
</dbReference>
<dbReference type="Gene3D" id="2.60.40.680">
    <property type="match status" value="1"/>
</dbReference>
<dbReference type="InterPro" id="IPR013320">
    <property type="entry name" value="ConA-like_dom_sf"/>
</dbReference>
<dbReference type="SUPFAM" id="SSF49384">
    <property type="entry name" value="Carbohydrate-binding domain"/>
    <property type="match status" value="1"/>
</dbReference>
<organism evidence="4 5">
    <name type="scientific">Paenibacillus contaminans</name>
    <dbReference type="NCBI Taxonomy" id="450362"/>
    <lineage>
        <taxon>Bacteria</taxon>
        <taxon>Bacillati</taxon>
        <taxon>Bacillota</taxon>
        <taxon>Bacilli</taxon>
        <taxon>Bacillales</taxon>
        <taxon>Paenibacillaceae</taxon>
        <taxon>Paenibacillus</taxon>
    </lineage>
</organism>
<dbReference type="Gene3D" id="1.20.1270.90">
    <property type="entry name" value="AF1782-like"/>
    <property type="match status" value="1"/>
</dbReference>
<name>A0A329MRL1_9BACL</name>
<gene>
    <name evidence="4" type="ORF">DQG23_05150</name>
</gene>
<dbReference type="Pfam" id="PF13385">
    <property type="entry name" value="Laminin_G_3"/>
    <property type="match status" value="1"/>
</dbReference>
<evidence type="ECO:0000313" key="5">
    <source>
        <dbReference type="Proteomes" id="UP000250369"/>
    </source>
</evidence>
<dbReference type="CDD" id="cd14254">
    <property type="entry name" value="Dockerin_II"/>
    <property type="match status" value="1"/>
</dbReference>
<keyword evidence="1" id="KW-0732">Signal</keyword>
<dbReference type="Gene3D" id="2.60.120.200">
    <property type="match status" value="1"/>
</dbReference>
<feature type="chain" id="PRO_5016324476" description="Dockerin domain-containing protein" evidence="1">
    <location>
        <begin position="25"/>
        <end position="1301"/>
    </location>
</feature>
<proteinExistence type="predicted"/>
<protein>
    <recommendedName>
        <fullName evidence="6">Dockerin domain-containing protein</fullName>
    </recommendedName>
</protein>
<dbReference type="InterPro" id="IPR002105">
    <property type="entry name" value="Dockerin_1_rpt"/>
</dbReference>
<dbReference type="EMBL" id="QMFB01000002">
    <property type="protein sequence ID" value="RAV22609.1"/>
    <property type="molecule type" value="Genomic_DNA"/>
</dbReference>
<reference evidence="4 5" key="1">
    <citation type="journal article" date="2009" name="Int. J. Syst. Evol. Microbiol.">
        <title>Paenibacillus contaminans sp. nov., isolated from a contaminated laboratory plate.</title>
        <authorList>
            <person name="Chou J.H."/>
            <person name="Lee J.H."/>
            <person name="Lin M.C."/>
            <person name="Chang P.S."/>
            <person name="Arun A.B."/>
            <person name="Young C.C."/>
            <person name="Chen W.M."/>
        </authorList>
    </citation>
    <scope>NUCLEOTIDE SEQUENCE [LARGE SCALE GENOMIC DNA]</scope>
    <source>
        <strain evidence="4 5">CKOBP-6</strain>
    </source>
</reference>
<dbReference type="Pfam" id="PF00149">
    <property type="entry name" value="Metallophos"/>
    <property type="match status" value="1"/>
</dbReference>
<dbReference type="Gene3D" id="1.10.1330.10">
    <property type="entry name" value="Dockerin domain"/>
    <property type="match status" value="1"/>
</dbReference>
<dbReference type="InterPro" id="IPR002102">
    <property type="entry name" value="Cohesin_dom"/>
</dbReference>
<dbReference type="InterPro" id="IPR029052">
    <property type="entry name" value="Metallo-depent_PP-like"/>
</dbReference>
<accession>A0A329MRL1</accession>
<dbReference type="PROSITE" id="PS00448">
    <property type="entry name" value="CLOS_CELLULOSOME_RPT"/>
    <property type="match status" value="1"/>
</dbReference>